<dbReference type="InterPro" id="IPR006175">
    <property type="entry name" value="YjgF/YER057c/UK114"/>
</dbReference>
<comment type="similarity">
    <text evidence="1">Belongs to the RutC family.</text>
</comment>
<dbReference type="Ensembl" id="ENSCMUT00000031829.1">
    <property type="protein sequence ID" value="ENSCMUP00000028787.1"/>
    <property type="gene ID" value="ENSCMUG00000003599.2"/>
</dbReference>
<dbReference type="PROSITE" id="PS01094">
    <property type="entry name" value="UPF0076"/>
    <property type="match status" value="1"/>
</dbReference>
<keyword evidence="3" id="KW-1185">Reference proteome</keyword>
<dbReference type="SUPFAM" id="SSF55298">
    <property type="entry name" value="YjgF-like"/>
    <property type="match status" value="1"/>
</dbReference>
<dbReference type="GO" id="GO:0019239">
    <property type="term" value="F:deaminase activity"/>
    <property type="evidence" value="ECO:0007669"/>
    <property type="project" value="TreeGrafter"/>
</dbReference>
<protein>
    <submittedName>
        <fullName evidence="2">Reactive intermediate imine deaminase A homolog</fullName>
    </submittedName>
</protein>
<dbReference type="CDD" id="cd00448">
    <property type="entry name" value="YjgF_YER057c_UK114_family"/>
    <property type="match status" value="1"/>
</dbReference>
<dbReference type="GO" id="GO:0005739">
    <property type="term" value="C:mitochondrion"/>
    <property type="evidence" value="ECO:0007669"/>
    <property type="project" value="TreeGrafter"/>
</dbReference>
<dbReference type="GO" id="GO:0005829">
    <property type="term" value="C:cytosol"/>
    <property type="evidence" value="ECO:0007669"/>
    <property type="project" value="TreeGrafter"/>
</dbReference>
<organism evidence="2 3">
    <name type="scientific">Corvus moneduloides</name>
    <name type="common">New Caledonian crow</name>
    <dbReference type="NCBI Taxonomy" id="1196302"/>
    <lineage>
        <taxon>Eukaryota</taxon>
        <taxon>Metazoa</taxon>
        <taxon>Chordata</taxon>
        <taxon>Craniata</taxon>
        <taxon>Vertebrata</taxon>
        <taxon>Euteleostomi</taxon>
        <taxon>Archelosauria</taxon>
        <taxon>Archosauria</taxon>
        <taxon>Dinosauria</taxon>
        <taxon>Saurischia</taxon>
        <taxon>Theropoda</taxon>
        <taxon>Coelurosauria</taxon>
        <taxon>Aves</taxon>
        <taxon>Neognathae</taxon>
        <taxon>Neoaves</taxon>
        <taxon>Telluraves</taxon>
        <taxon>Australaves</taxon>
        <taxon>Passeriformes</taxon>
        <taxon>Corvoidea</taxon>
        <taxon>Corvidae</taxon>
        <taxon>Corvus</taxon>
    </lineage>
</organism>
<dbReference type="PANTHER" id="PTHR11803:SF39">
    <property type="entry name" value="2-IMINOBUTANOATE_2-IMINOPROPANOATE DEAMINASE"/>
    <property type="match status" value="1"/>
</dbReference>
<evidence type="ECO:0000256" key="1">
    <source>
        <dbReference type="ARBA" id="ARBA00010552"/>
    </source>
</evidence>
<reference evidence="2" key="3">
    <citation type="submission" date="2025-09" db="UniProtKB">
        <authorList>
            <consortium name="Ensembl"/>
        </authorList>
    </citation>
    <scope>IDENTIFICATION</scope>
</reference>
<dbReference type="Proteomes" id="UP000694553">
    <property type="component" value="Unassembled WGS sequence"/>
</dbReference>
<dbReference type="InterPro" id="IPR035959">
    <property type="entry name" value="RutC-like_sf"/>
</dbReference>
<dbReference type="RefSeq" id="XP_031985940.1">
    <property type="nucleotide sequence ID" value="XM_032130049.1"/>
</dbReference>
<dbReference type="Gene3D" id="3.30.1330.40">
    <property type="entry name" value="RutC-like"/>
    <property type="match status" value="2"/>
</dbReference>
<reference evidence="2" key="2">
    <citation type="submission" date="2025-08" db="UniProtKB">
        <authorList>
            <consortium name="Ensembl"/>
        </authorList>
    </citation>
    <scope>IDENTIFICATION</scope>
</reference>
<evidence type="ECO:0000313" key="3">
    <source>
        <dbReference type="Proteomes" id="UP000694553"/>
    </source>
</evidence>
<dbReference type="GeneID" id="116453987"/>
<dbReference type="PANTHER" id="PTHR11803">
    <property type="entry name" value="2-IMINOBUTANOATE/2-IMINOPROPANOATE DEAMINASE RIDA"/>
    <property type="match status" value="1"/>
</dbReference>
<dbReference type="InterPro" id="IPR019897">
    <property type="entry name" value="RidA_CS"/>
</dbReference>
<proteinExistence type="inferred from homology"/>
<dbReference type="CTD" id="10247"/>
<reference evidence="3" key="1">
    <citation type="submission" date="2019-10" db="EMBL/GenBank/DDBJ databases">
        <title>Corvus moneduloides (New Caledonian crow) genome, bCorMon1, primary haplotype.</title>
        <authorList>
            <person name="Rutz C."/>
            <person name="Fungtammasan C."/>
            <person name="Mountcastle J."/>
            <person name="Formenti G."/>
            <person name="Chow W."/>
            <person name="Howe K."/>
            <person name="Steele M.P."/>
            <person name="Fernandes J."/>
            <person name="Gilbert M.T.P."/>
            <person name="Fedrigo O."/>
            <person name="Jarvis E.D."/>
            <person name="Gemmell N."/>
        </authorList>
    </citation>
    <scope>NUCLEOTIDE SEQUENCE [LARGE SCALE GENOMIC DNA]</scope>
</reference>
<dbReference type="AlphaFoldDB" id="A0A8U7N5P4"/>
<accession>A0A8U7N5P4</accession>
<gene>
    <name evidence="2" type="primary">RIDA</name>
</gene>
<name>A0A8U7N5P4_CORMO</name>
<evidence type="ECO:0000313" key="2">
    <source>
        <dbReference type="Ensembl" id="ENSCMUP00000028787.1"/>
    </source>
</evidence>
<dbReference type="Pfam" id="PF01042">
    <property type="entry name" value="Ribonuc_L-PSP"/>
    <property type="match status" value="1"/>
</dbReference>
<sequence>MASLVKKIISTTKAPALGPYSQAVLVDRTMYIAGQIGLEPSTGQLVSGGAKEEAKQALKNMGEILKAAGCDYGNVFKANFPARAAYQVAALPRGARVEIEAIAIQGPLQDASA</sequence>